<reference evidence="2 3" key="1">
    <citation type="submission" date="2019-08" db="EMBL/GenBank/DDBJ databases">
        <title>Archaea genome.</title>
        <authorList>
            <person name="Kajale S."/>
            <person name="Shouche Y."/>
            <person name="Deshpande N."/>
            <person name="Sharma A."/>
        </authorList>
    </citation>
    <scope>NUCLEOTIDE SEQUENCE [LARGE SCALE GENOMIC DNA]</scope>
    <source>
        <strain evidence="2 3">ESP3B_9</strain>
    </source>
</reference>
<evidence type="ECO:0000313" key="2">
    <source>
        <dbReference type="EMBL" id="TYT60258.1"/>
    </source>
</evidence>
<evidence type="ECO:0000313" key="3">
    <source>
        <dbReference type="Proteomes" id="UP000324104"/>
    </source>
</evidence>
<sequence length="141" mass="15762">MQSSKYPKAVLQYVQTRGWNTNITELRDGAYIVAGTRERDTSSERMLLMVVCEPEDEVTAEHLKYLLKAGREKNADSVLVTYTGTVTEKAHEIGEKYGVGVIESEKIRSHSETSSFEGATENLTRSVLTSNSTNFYSKSEV</sequence>
<gene>
    <name evidence="2" type="ORF">FYC77_19905</name>
</gene>
<dbReference type="GO" id="GO:0009307">
    <property type="term" value="P:DNA restriction-modification system"/>
    <property type="evidence" value="ECO:0007669"/>
    <property type="project" value="InterPro"/>
</dbReference>
<proteinExistence type="predicted"/>
<evidence type="ECO:0000259" key="1">
    <source>
        <dbReference type="Pfam" id="PF04471"/>
    </source>
</evidence>
<accession>A0A5D5AEN5</accession>
<feature type="non-terminal residue" evidence="2">
    <location>
        <position position="141"/>
    </location>
</feature>
<dbReference type="RefSeq" id="WP_149083223.1">
    <property type="nucleotide sequence ID" value="NZ_VTAW01000064.1"/>
</dbReference>
<comment type="caution">
    <text evidence="2">The sequence shown here is derived from an EMBL/GenBank/DDBJ whole genome shotgun (WGS) entry which is preliminary data.</text>
</comment>
<dbReference type="InterPro" id="IPR007560">
    <property type="entry name" value="Restrct_endonuc_IV_Mrr"/>
</dbReference>
<dbReference type="Pfam" id="PF04471">
    <property type="entry name" value="Mrr_cat"/>
    <property type="match status" value="1"/>
</dbReference>
<dbReference type="AlphaFoldDB" id="A0A5D5AEN5"/>
<protein>
    <recommendedName>
        <fullName evidence="1">Restriction endonuclease type IV Mrr domain-containing protein</fullName>
    </recommendedName>
</protein>
<dbReference type="GO" id="GO:0004519">
    <property type="term" value="F:endonuclease activity"/>
    <property type="evidence" value="ECO:0007669"/>
    <property type="project" value="InterPro"/>
</dbReference>
<keyword evidence="3" id="KW-1185">Reference proteome</keyword>
<organism evidence="2 3">
    <name type="scientific">Natrialba swarupiae</name>
    <dbReference type="NCBI Taxonomy" id="2448032"/>
    <lineage>
        <taxon>Archaea</taxon>
        <taxon>Methanobacteriati</taxon>
        <taxon>Methanobacteriota</taxon>
        <taxon>Stenosarchaea group</taxon>
        <taxon>Halobacteria</taxon>
        <taxon>Halobacteriales</taxon>
        <taxon>Natrialbaceae</taxon>
        <taxon>Natrialba</taxon>
    </lineage>
</organism>
<dbReference type="EMBL" id="VTAW01000064">
    <property type="protein sequence ID" value="TYT60258.1"/>
    <property type="molecule type" value="Genomic_DNA"/>
</dbReference>
<dbReference type="GO" id="GO:0003677">
    <property type="term" value="F:DNA binding"/>
    <property type="evidence" value="ECO:0007669"/>
    <property type="project" value="InterPro"/>
</dbReference>
<feature type="domain" description="Restriction endonuclease type IV Mrr" evidence="1">
    <location>
        <begin position="2"/>
        <end position="107"/>
    </location>
</feature>
<dbReference type="Proteomes" id="UP000324104">
    <property type="component" value="Unassembled WGS sequence"/>
</dbReference>
<name>A0A5D5AEN5_9EURY</name>